<organism evidence="2 3">
    <name type="scientific">Pyxicephalus adspersus</name>
    <name type="common">African bullfrog</name>
    <dbReference type="NCBI Taxonomy" id="30357"/>
    <lineage>
        <taxon>Eukaryota</taxon>
        <taxon>Metazoa</taxon>
        <taxon>Chordata</taxon>
        <taxon>Craniata</taxon>
        <taxon>Vertebrata</taxon>
        <taxon>Euteleostomi</taxon>
        <taxon>Amphibia</taxon>
        <taxon>Batrachia</taxon>
        <taxon>Anura</taxon>
        <taxon>Neobatrachia</taxon>
        <taxon>Ranoidea</taxon>
        <taxon>Pyxicephalidae</taxon>
        <taxon>Pyxicephalinae</taxon>
        <taxon>Pyxicephalus</taxon>
    </lineage>
</organism>
<dbReference type="InterPro" id="IPR005345">
    <property type="entry name" value="PHF5"/>
</dbReference>
<dbReference type="Proteomes" id="UP001181693">
    <property type="component" value="Unassembled WGS sequence"/>
</dbReference>
<protein>
    <submittedName>
        <fullName evidence="2">Uncharacterized protein</fullName>
    </submittedName>
</protein>
<evidence type="ECO:0000256" key="1">
    <source>
        <dbReference type="ARBA" id="ARBA00008626"/>
    </source>
</evidence>
<evidence type="ECO:0000313" key="3">
    <source>
        <dbReference type="Proteomes" id="UP001181693"/>
    </source>
</evidence>
<dbReference type="GO" id="GO:0000398">
    <property type="term" value="P:mRNA splicing, via spliceosome"/>
    <property type="evidence" value="ECO:0007669"/>
    <property type="project" value="InterPro"/>
</dbReference>
<comment type="similarity">
    <text evidence="1">Belongs to the PHF5 family.</text>
</comment>
<comment type="caution">
    <text evidence="2">The sequence shown here is derived from an EMBL/GenBank/DDBJ whole genome shotgun (WGS) entry which is preliminary data.</text>
</comment>
<evidence type="ECO:0000313" key="2">
    <source>
        <dbReference type="EMBL" id="DBA18707.1"/>
    </source>
</evidence>
<gene>
    <name evidence="2" type="ORF">GDO54_016923</name>
</gene>
<dbReference type="PANTHER" id="PTHR13120">
    <property type="entry name" value="PHD FINGER-LIKE DOMAIN-CONTAINING PROTEIN 5A"/>
    <property type="match status" value="1"/>
</dbReference>
<dbReference type="AlphaFoldDB" id="A0AAV3A2P5"/>
<name>A0AAV3A2P5_PYXAD</name>
<accession>A0AAV3A2P5</accession>
<proteinExistence type="inferred from homology"/>
<reference evidence="2" key="1">
    <citation type="thesis" date="2020" institute="ProQuest LLC" country="789 East Eisenhower Parkway, Ann Arbor, MI, USA">
        <title>Comparative Genomics and Chromosome Evolution.</title>
        <authorList>
            <person name="Mudd A.B."/>
        </authorList>
    </citation>
    <scope>NUCLEOTIDE SEQUENCE</scope>
    <source>
        <strain evidence="2">1538</strain>
        <tissue evidence="2">Blood</tissue>
    </source>
</reference>
<keyword evidence="3" id="KW-1185">Reference proteome</keyword>
<dbReference type="EMBL" id="DYDO01000009">
    <property type="protein sequence ID" value="DBA18707.1"/>
    <property type="molecule type" value="Genomic_DNA"/>
</dbReference>
<dbReference type="Pfam" id="PF03660">
    <property type="entry name" value="PHF5"/>
    <property type="match status" value="1"/>
</dbReference>
<sequence>MAKHHPGLIFCRKQAGVGIGGLCEKCNRNCDSYACPCTLVCICDECIYGSFQGRCVICGGPGVSDALLCTIKEKDRIGIVV</sequence>